<name>A0A9X2C4E5_9BURK</name>
<dbReference type="AlphaFoldDB" id="A0A9X2C4E5"/>
<dbReference type="SMART" id="SM00460">
    <property type="entry name" value="TGc"/>
    <property type="match status" value="1"/>
</dbReference>
<organism evidence="2 3">
    <name type="scientific">Scleromatobacter humisilvae</name>
    <dbReference type="NCBI Taxonomy" id="2897159"/>
    <lineage>
        <taxon>Bacteria</taxon>
        <taxon>Pseudomonadati</taxon>
        <taxon>Pseudomonadota</taxon>
        <taxon>Betaproteobacteria</taxon>
        <taxon>Burkholderiales</taxon>
        <taxon>Sphaerotilaceae</taxon>
        <taxon>Scleromatobacter</taxon>
    </lineage>
</organism>
<sequence length="275" mass="31185">MLINIGFDIELTISSPMALIYLLHVHPSRQDDLQTPENFRVSPPVEVEDYIDYFGNHCGRINVPAGIESVRFTNDAVVADSGLPDPVAWDAWQHDPCELPVSTLQFLLASRYCEVDSELMQFAWNQFGNAPMGWGRVQAICDFVHNHLKFDYQAARATRTALEGFRERTGVCRDFTHLAITLCRCMNIPARYCTGYLGDIGIPPVPYPMDFSAWFEVFLGDRWHTFDARHNTPRIGRIVMARGRDASDVPITMAFGQNTLKRFEVTTFEAARAFA</sequence>
<dbReference type="InterPro" id="IPR038765">
    <property type="entry name" value="Papain-like_cys_pep_sf"/>
</dbReference>
<evidence type="ECO:0000259" key="1">
    <source>
        <dbReference type="SMART" id="SM00460"/>
    </source>
</evidence>
<dbReference type="InterPro" id="IPR002931">
    <property type="entry name" value="Transglutaminase-like"/>
</dbReference>
<feature type="domain" description="Transglutaminase-like" evidence="1">
    <location>
        <begin position="164"/>
        <end position="230"/>
    </location>
</feature>
<gene>
    <name evidence="2" type="ORF">LPC04_26885</name>
</gene>
<dbReference type="Proteomes" id="UP001139353">
    <property type="component" value="Unassembled WGS sequence"/>
</dbReference>
<dbReference type="Gene3D" id="3.10.620.30">
    <property type="match status" value="1"/>
</dbReference>
<dbReference type="EMBL" id="JAJLJH010000014">
    <property type="protein sequence ID" value="MCK9689360.1"/>
    <property type="molecule type" value="Genomic_DNA"/>
</dbReference>
<reference evidence="2" key="1">
    <citation type="submission" date="2021-11" db="EMBL/GenBank/DDBJ databases">
        <title>BS-T2-15 a new species belonging to the Comamonadaceae family isolated from the soil of a French oak forest.</title>
        <authorList>
            <person name="Mieszkin S."/>
            <person name="Alain K."/>
        </authorList>
    </citation>
    <scope>NUCLEOTIDE SEQUENCE</scope>
    <source>
        <strain evidence="2">BS-T2-15</strain>
    </source>
</reference>
<accession>A0A9X2C4E5</accession>
<comment type="caution">
    <text evidence="2">The sequence shown here is derived from an EMBL/GenBank/DDBJ whole genome shotgun (WGS) entry which is preliminary data.</text>
</comment>
<evidence type="ECO:0000313" key="3">
    <source>
        <dbReference type="Proteomes" id="UP001139353"/>
    </source>
</evidence>
<proteinExistence type="predicted"/>
<dbReference type="RefSeq" id="WP_275685412.1">
    <property type="nucleotide sequence ID" value="NZ_JAJLJH010000014.1"/>
</dbReference>
<dbReference type="PANTHER" id="PTHR33490">
    <property type="entry name" value="BLR5614 PROTEIN-RELATED"/>
    <property type="match status" value="1"/>
</dbReference>
<keyword evidence="3" id="KW-1185">Reference proteome</keyword>
<dbReference type="Gene3D" id="2.60.40.2250">
    <property type="match status" value="1"/>
</dbReference>
<dbReference type="SUPFAM" id="SSF54001">
    <property type="entry name" value="Cysteine proteinases"/>
    <property type="match status" value="1"/>
</dbReference>
<evidence type="ECO:0000313" key="2">
    <source>
        <dbReference type="EMBL" id="MCK9689360.1"/>
    </source>
</evidence>
<dbReference type="Pfam" id="PF01841">
    <property type="entry name" value="Transglut_core"/>
    <property type="match status" value="1"/>
</dbReference>
<dbReference type="PANTHER" id="PTHR33490:SF12">
    <property type="entry name" value="BLL5557 PROTEIN"/>
    <property type="match status" value="1"/>
</dbReference>
<protein>
    <submittedName>
        <fullName evidence="2">Transglutaminase family protein</fullName>
    </submittedName>
</protein>